<dbReference type="AlphaFoldDB" id="A0A0C2CXA9"/>
<protein>
    <recommendedName>
        <fullName evidence="3">Cysteine rich repeat-containing domain protein</fullName>
    </recommendedName>
</protein>
<reference evidence="1 2" key="1">
    <citation type="submission" date="2013-12" db="EMBL/GenBank/DDBJ databases">
        <title>Draft genome of the parsitic nematode Ancylostoma duodenale.</title>
        <authorList>
            <person name="Mitreva M."/>
        </authorList>
    </citation>
    <scope>NUCLEOTIDE SEQUENCE [LARGE SCALE GENOMIC DNA]</scope>
    <source>
        <strain evidence="1 2">Zhejiang</strain>
    </source>
</reference>
<organism evidence="1 2">
    <name type="scientific">Ancylostoma duodenale</name>
    <dbReference type="NCBI Taxonomy" id="51022"/>
    <lineage>
        <taxon>Eukaryota</taxon>
        <taxon>Metazoa</taxon>
        <taxon>Ecdysozoa</taxon>
        <taxon>Nematoda</taxon>
        <taxon>Chromadorea</taxon>
        <taxon>Rhabditida</taxon>
        <taxon>Rhabditina</taxon>
        <taxon>Rhabditomorpha</taxon>
        <taxon>Strongyloidea</taxon>
        <taxon>Ancylostomatidae</taxon>
        <taxon>Ancylostomatinae</taxon>
        <taxon>Ancylostoma</taxon>
    </lineage>
</organism>
<evidence type="ECO:0008006" key="3">
    <source>
        <dbReference type="Google" id="ProtNLM"/>
    </source>
</evidence>
<name>A0A0C2CXA9_9BILA</name>
<accession>A0A0C2CXA9</accession>
<gene>
    <name evidence="1" type="ORF">ANCDUO_15366</name>
</gene>
<evidence type="ECO:0000313" key="1">
    <source>
        <dbReference type="EMBL" id="KIH54487.1"/>
    </source>
</evidence>
<keyword evidence="2" id="KW-1185">Reference proteome</keyword>
<evidence type="ECO:0000313" key="2">
    <source>
        <dbReference type="Proteomes" id="UP000054047"/>
    </source>
</evidence>
<dbReference type="EMBL" id="KN739016">
    <property type="protein sequence ID" value="KIH54487.1"/>
    <property type="molecule type" value="Genomic_DNA"/>
</dbReference>
<dbReference type="OrthoDB" id="5849845at2759"/>
<sequence length="80" mass="8741">MFASVRHRLSAELPNESTTTFSNISKQFRCSSECQSVCQLACTSRPPSDKCVDSCIPQCDRACSSPQVPFQGISSCYTPV</sequence>
<dbReference type="Proteomes" id="UP000054047">
    <property type="component" value="Unassembled WGS sequence"/>
</dbReference>
<proteinExistence type="predicted"/>